<dbReference type="OrthoDB" id="167718at2759"/>
<sequence>MDGLHLDPDLAEHARIHPAKLVTTPALGDTGLPLPPLEPPEDLSDTSDDLPAVKAMAFDKPTTHRHTSLPDRSVTRDTRGVSEDVQHYRSRSPFPGGLSAGPGNVRSRTRSPTPAWRQRVQQEKQKNKPHNFTARKQYPQAKAEDRKATEVAIRAKGSSAVVGFCLKCFHGDGDPNGKGHPFVFCPRATNAAKQLAAALEASAVAVTAGHSSGRKGISFCLYNGHAGKMEAFQCALSGGPKRHTSQDHRVFGAESFAASALQFVHAPCICCNNRGDREQAADHCALDCSKPTLEAQHWLSAKQELNAIYGKAGRPVPTSKHSMSRHAQAEKPLSHRLPRPQQPRAQTASVQQNHLPSHIHPSRLPLHHGENTNREAVQAYQPKASWESAMLGEMLQMEMQARPSSWLAVALSVQEQLRQQLMKDIIMGDPAEGTPLAIPLLELLDSRIRNLVVHMGEHCS</sequence>
<name>A0A6A6CBT4_ZASCE</name>
<dbReference type="RefSeq" id="XP_033665536.1">
    <property type="nucleotide sequence ID" value="XM_033813304.1"/>
</dbReference>
<dbReference type="AlphaFoldDB" id="A0A6A6CBT4"/>
<keyword evidence="3" id="KW-1185">Reference proteome</keyword>
<dbReference type="GeneID" id="54566576"/>
<protein>
    <submittedName>
        <fullName evidence="2">Uncharacterized protein</fullName>
    </submittedName>
</protein>
<gene>
    <name evidence="2" type="ORF">M409DRAFT_56468</name>
</gene>
<evidence type="ECO:0000313" key="3">
    <source>
        <dbReference type="Proteomes" id="UP000799537"/>
    </source>
</evidence>
<feature type="region of interest" description="Disordered" evidence="1">
    <location>
        <begin position="16"/>
        <end position="145"/>
    </location>
</feature>
<dbReference type="EMBL" id="ML993603">
    <property type="protein sequence ID" value="KAF2164647.1"/>
    <property type="molecule type" value="Genomic_DNA"/>
</dbReference>
<accession>A0A6A6CBT4</accession>
<feature type="compositionally biased region" description="Basic and acidic residues" evidence="1">
    <location>
        <begin position="73"/>
        <end position="87"/>
    </location>
</feature>
<reference evidence="2" key="1">
    <citation type="journal article" date="2020" name="Stud. Mycol.">
        <title>101 Dothideomycetes genomes: a test case for predicting lifestyles and emergence of pathogens.</title>
        <authorList>
            <person name="Haridas S."/>
            <person name="Albert R."/>
            <person name="Binder M."/>
            <person name="Bloem J."/>
            <person name="Labutti K."/>
            <person name="Salamov A."/>
            <person name="Andreopoulos B."/>
            <person name="Baker S."/>
            <person name="Barry K."/>
            <person name="Bills G."/>
            <person name="Bluhm B."/>
            <person name="Cannon C."/>
            <person name="Castanera R."/>
            <person name="Culley D."/>
            <person name="Daum C."/>
            <person name="Ezra D."/>
            <person name="Gonzalez J."/>
            <person name="Henrissat B."/>
            <person name="Kuo A."/>
            <person name="Liang C."/>
            <person name="Lipzen A."/>
            <person name="Lutzoni F."/>
            <person name="Magnuson J."/>
            <person name="Mondo S."/>
            <person name="Nolan M."/>
            <person name="Ohm R."/>
            <person name="Pangilinan J."/>
            <person name="Park H.-J."/>
            <person name="Ramirez L."/>
            <person name="Alfaro M."/>
            <person name="Sun H."/>
            <person name="Tritt A."/>
            <person name="Yoshinaga Y."/>
            <person name="Zwiers L.-H."/>
            <person name="Turgeon B."/>
            <person name="Goodwin S."/>
            <person name="Spatafora J."/>
            <person name="Crous P."/>
            <person name="Grigoriev I."/>
        </authorList>
    </citation>
    <scope>NUCLEOTIDE SEQUENCE</scope>
    <source>
        <strain evidence="2">ATCC 36951</strain>
    </source>
</reference>
<evidence type="ECO:0000256" key="1">
    <source>
        <dbReference type="SAM" id="MobiDB-lite"/>
    </source>
</evidence>
<organism evidence="2 3">
    <name type="scientific">Zasmidium cellare ATCC 36951</name>
    <dbReference type="NCBI Taxonomy" id="1080233"/>
    <lineage>
        <taxon>Eukaryota</taxon>
        <taxon>Fungi</taxon>
        <taxon>Dikarya</taxon>
        <taxon>Ascomycota</taxon>
        <taxon>Pezizomycotina</taxon>
        <taxon>Dothideomycetes</taxon>
        <taxon>Dothideomycetidae</taxon>
        <taxon>Mycosphaerellales</taxon>
        <taxon>Mycosphaerellaceae</taxon>
        <taxon>Zasmidium</taxon>
    </lineage>
</organism>
<feature type="region of interest" description="Disordered" evidence="1">
    <location>
        <begin position="312"/>
        <end position="347"/>
    </location>
</feature>
<feature type="compositionally biased region" description="Acidic residues" evidence="1">
    <location>
        <begin position="39"/>
        <end position="48"/>
    </location>
</feature>
<proteinExistence type="predicted"/>
<evidence type="ECO:0000313" key="2">
    <source>
        <dbReference type="EMBL" id="KAF2164647.1"/>
    </source>
</evidence>
<dbReference type="Proteomes" id="UP000799537">
    <property type="component" value="Unassembled WGS sequence"/>
</dbReference>